<evidence type="ECO:0000259" key="3">
    <source>
        <dbReference type="Pfam" id="PF23536"/>
    </source>
</evidence>
<dbReference type="NCBIfam" id="NF010296">
    <property type="entry name" value="PRK13736.1"/>
    <property type="match status" value="1"/>
</dbReference>
<dbReference type="EMBL" id="UGWQ01000004">
    <property type="protein sequence ID" value="SUG27841.1"/>
    <property type="molecule type" value="Genomic_DNA"/>
</dbReference>
<dbReference type="Proteomes" id="UP000254332">
    <property type="component" value="Unassembled WGS sequence"/>
</dbReference>
<evidence type="ECO:0000256" key="1">
    <source>
        <dbReference type="SAM" id="SignalP"/>
    </source>
</evidence>
<feature type="chain" id="PRO_5016755947" evidence="1">
    <location>
        <begin position="29"/>
        <end position="258"/>
    </location>
</feature>
<feature type="domain" description="TraK N-terminal" evidence="2">
    <location>
        <begin position="40"/>
        <end position="133"/>
    </location>
</feature>
<dbReference type="InterPro" id="IPR014126">
    <property type="entry name" value="TraK_Ftype"/>
</dbReference>
<protein>
    <submittedName>
        <fullName evidence="4">Conjugative transfer: assembly</fullName>
    </submittedName>
</protein>
<sequence length="258" mass="27848">MKRKNNRHGRHRLALLASLLCLSGSVLAEPVATLPTKIPVSPDSQVRVALSNTNPNLLVVPGDKIIAVDSAQGMFLNDNKALGQANGGVQLMTAQITPFTFYVRTEGGLTVSVIGVPQKRDGRVLQFISSRQVQHDDARRWEQSQPYVLTLISVQQAVLRGGVPKGFTEAPVVAVPTFSLPGWLSVTPQQMWSGGGLRLYRLTVRNRGASVLAIPERLFQAPGVRAVMVFPFSTTLMPGTDTQVWVTVSNDGEGQANG</sequence>
<dbReference type="Pfam" id="PF06586">
    <property type="entry name" value="TraK_N"/>
    <property type="match status" value="1"/>
</dbReference>
<name>A0A379SGG5_SALER</name>
<dbReference type="AlphaFoldDB" id="A0A379SGG5"/>
<keyword evidence="1" id="KW-0732">Signal</keyword>
<dbReference type="Pfam" id="PF23536">
    <property type="entry name" value="TraK_C"/>
    <property type="match status" value="1"/>
</dbReference>
<evidence type="ECO:0000313" key="5">
    <source>
        <dbReference type="Proteomes" id="UP000254332"/>
    </source>
</evidence>
<gene>
    <name evidence="4" type="primary">traK</name>
    <name evidence="4" type="ORF">NCTC10718_05172</name>
</gene>
<organism evidence="4 5">
    <name type="scientific">Salmonella enterica</name>
    <name type="common">Salmonella choleraesuis</name>
    <dbReference type="NCBI Taxonomy" id="28901"/>
    <lineage>
        <taxon>Bacteria</taxon>
        <taxon>Pseudomonadati</taxon>
        <taxon>Pseudomonadota</taxon>
        <taxon>Gammaproteobacteria</taxon>
        <taxon>Enterobacterales</taxon>
        <taxon>Enterobacteriaceae</taxon>
        <taxon>Salmonella</taxon>
    </lineage>
</organism>
<proteinExistence type="predicted"/>
<accession>A0A379SGG5</accession>
<evidence type="ECO:0000259" key="2">
    <source>
        <dbReference type="Pfam" id="PF06586"/>
    </source>
</evidence>
<reference evidence="4 5" key="1">
    <citation type="submission" date="2018-06" db="EMBL/GenBank/DDBJ databases">
        <authorList>
            <consortium name="Pathogen Informatics"/>
            <person name="Doyle S."/>
        </authorList>
    </citation>
    <scope>NUCLEOTIDE SEQUENCE [LARGE SCALE GENOMIC DNA]</scope>
    <source>
        <strain evidence="4 5">NCTC10718</strain>
    </source>
</reference>
<feature type="signal peptide" evidence="1">
    <location>
        <begin position="1"/>
        <end position="28"/>
    </location>
</feature>
<evidence type="ECO:0000313" key="4">
    <source>
        <dbReference type="EMBL" id="SUG27841.1"/>
    </source>
</evidence>
<dbReference type="InterPro" id="IPR010563">
    <property type="entry name" value="TraK_N"/>
</dbReference>
<feature type="domain" description="TraK C-terminal" evidence="3">
    <location>
        <begin position="139"/>
        <end position="246"/>
    </location>
</feature>
<dbReference type="InterPro" id="IPR055397">
    <property type="entry name" value="TraK_C"/>
</dbReference>
<dbReference type="NCBIfam" id="TIGR02756">
    <property type="entry name" value="TraK_Ftype"/>
    <property type="match status" value="1"/>
</dbReference>